<name>A0A1M7SU91_9FIRM</name>
<evidence type="ECO:0000259" key="1">
    <source>
        <dbReference type="Pfam" id="PF00668"/>
    </source>
</evidence>
<sequence length="402" mass="45756">MPGRKYLYTERAHYMSPNMHFGIMAEIGSEFDADGIIESIGVLRSAHPLMRSLIAEEEGSSMIYYEEHPELEIPITIKEADDNWQTDYEAVSSDGWNVQKEALLKVYAYPSESGTRVLFITHHLLCDGRGLLQLVQEFADHYTSGARPHLVDEKLMESLDDLPNGSDLRFISRALIRDANKKWRKEGHRVSYDEYLEFERDHDRKQDIKREIKRVDGEELDTLLGLCRENGVSLNDYLVAKMMIDEKTNKVVIASDIRNKIKNYKEGSLGNYATAFSVVVKKKTSEIMELARAVDHEVRSIISKPDREMLVLSCYFNMDPELLDAIAISTLGSFESKAGRFVGSKMFGYEKRDGHCITNLGRAESTTIREGVFIPPASPVNRKAWGVLTINNKMRICSIQSK</sequence>
<gene>
    <name evidence="2" type="ORF">SAMN02745247_02451</name>
</gene>
<accession>A0A1M7SU91</accession>
<evidence type="ECO:0000313" key="2">
    <source>
        <dbReference type="EMBL" id="SHN62021.1"/>
    </source>
</evidence>
<dbReference type="Proteomes" id="UP000184097">
    <property type="component" value="Unassembled WGS sequence"/>
</dbReference>
<dbReference type="InterPro" id="IPR023213">
    <property type="entry name" value="CAT-like_dom_sf"/>
</dbReference>
<dbReference type="InterPro" id="IPR001242">
    <property type="entry name" value="Condensation_dom"/>
</dbReference>
<evidence type="ECO:0000313" key="3">
    <source>
        <dbReference type="Proteomes" id="UP000184097"/>
    </source>
</evidence>
<dbReference type="PANTHER" id="PTHR28037:SF1">
    <property type="entry name" value="ALCOHOL O-ACETYLTRANSFERASE 1-RELATED"/>
    <property type="match status" value="1"/>
</dbReference>
<dbReference type="Pfam" id="PF00668">
    <property type="entry name" value="Condensation"/>
    <property type="match status" value="1"/>
</dbReference>
<dbReference type="Gene3D" id="3.30.559.10">
    <property type="entry name" value="Chloramphenicol acetyltransferase-like domain"/>
    <property type="match status" value="1"/>
</dbReference>
<dbReference type="InterPro" id="IPR052058">
    <property type="entry name" value="Alcohol_O-acetyltransferase"/>
</dbReference>
<organism evidence="2 3">
    <name type="scientific">Butyrivibrio hungatei DSM 14810</name>
    <dbReference type="NCBI Taxonomy" id="1121132"/>
    <lineage>
        <taxon>Bacteria</taxon>
        <taxon>Bacillati</taxon>
        <taxon>Bacillota</taxon>
        <taxon>Clostridia</taxon>
        <taxon>Lachnospirales</taxon>
        <taxon>Lachnospiraceae</taxon>
        <taxon>Butyrivibrio</taxon>
    </lineage>
</organism>
<dbReference type="PANTHER" id="PTHR28037">
    <property type="entry name" value="ALCOHOL O-ACETYLTRANSFERASE 1-RELATED"/>
    <property type="match status" value="1"/>
</dbReference>
<dbReference type="SUPFAM" id="SSF52777">
    <property type="entry name" value="CoA-dependent acyltransferases"/>
    <property type="match status" value="1"/>
</dbReference>
<dbReference type="EMBL" id="FRDH01000010">
    <property type="protein sequence ID" value="SHN62021.1"/>
    <property type="molecule type" value="Genomic_DNA"/>
</dbReference>
<feature type="domain" description="Condensation" evidence="1">
    <location>
        <begin position="23"/>
        <end position="242"/>
    </location>
</feature>
<proteinExistence type="predicted"/>
<dbReference type="GO" id="GO:0008610">
    <property type="term" value="P:lipid biosynthetic process"/>
    <property type="evidence" value="ECO:0007669"/>
    <property type="project" value="UniProtKB-ARBA"/>
</dbReference>
<dbReference type="GO" id="GO:0003824">
    <property type="term" value="F:catalytic activity"/>
    <property type="evidence" value="ECO:0007669"/>
    <property type="project" value="InterPro"/>
</dbReference>
<protein>
    <submittedName>
        <fullName evidence="2">Condensation domain-containing protein</fullName>
    </submittedName>
</protein>
<reference evidence="2 3" key="1">
    <citation type="submission" date="2016-12" db="EMBL/GenBank/DDBJ databases">
        <authorList>
            <person name="Song W.-J."/>
            <person name="Kurnit D.M."/>
        </authorList>
    </citation>
    <scope>NUCLEOTIDE SEQUENCE [LARGE SCALE GENOMIC DNA]</scope>
    <source>
        <strain evidence="2 3">DSM 14810</strain>
    </source>
</reference>
<dbReference type="Gene3D" id="3.30.559.30">
    <property type="entry name" value="Nonribosomal peptide synthetase, condensation domain"/>
    <property type="match status" value="1"/>
</dbReference>
<dbReference type="AlphaFoldDB" id="A0A1M7SU91"/>